<feature type="transmembrane region" description="Helical" evidence="1">
    <location>
        <begin position="12"/>
        <end position="30"/>
    </location>
</feature>
<protein>
    <submittedName>
        <fullName evidence="2">ATP synthase F0 subunit 8</fullName>
    </submittedName>
</protein>
<keyword evidence="1" id="KW-0472">Membrane</keyword>
<gene>
    <name evidence="2" type="primary">atp8</name>
</gene>
<dbReference type="AlphaFoldDB" id="A0A343DRF6"/>
<evidence type="ECO:0000256" key="1">
    <source>
        <dbReference type="SAM" id="Phobius"/>
    </source>
</evidence>
<name>A0A343DRF6_9HYME</name>
<reference evidence="2" key="1">
    <citation type="journal article" date="2018" name="Mol. Phylogenet. Evol.">
        <title>Gene arrangement and sequence of mitochondrial genomes yield insights into the phylogeny and evolution of bees and sphecid wasps (Hymenoptera: Apoidea).</title>
        <authorList>
            <person name="Zheng B.Y."/>
            <person name="Cao L.J."/>
            <person name="Tang P."/>
            <person name="van Achterberg K."/>
            <person name="Hoffmann A.A."/>
            <person name="Chen H.Y."/>
            <person name="Chen X.X."/>
            <person name="Wei S.J."/>
        </authorList>
    </citation>
    <scope>NUCLEOTIDE SEQUENCE</scope>
</reference>
<accession>A0A343DRF6</accession>
<keyword evidence="1" id="KW-1133">Transmembrane helix</keyword>
<geneLocation type="mitochondrion" evidence="2"/>
<sequence length="64" mass="8287">MYQMMPLKWFYLFIYFTIIFLIIMTMIHFMKKIKMNKINKYHYCQNNYCIIPMNMKKKNWLMKW</sequence>
<evidence type="ECO:0000313" key="2">
    <source>
        <dbReference type="EMBL" id="ARX96617.1"/>
    </source>
</evidence>
<keyword evidence="2" id="KW-0496">Mitochondrion</keyword>
<proteinExistence type="predicted"/>
<keyword evidence="1" id="KW-0812">Transmembrane</keyword>
<dbReference type="EMBL" id="KX494105">
    <property type="protein sequence ID" value="ARX96617.1"/>
    <property type="molecule type" value="Genomic_DNA"/>
</dbReference>
<organism evidence="2">
    <name type="scientific">Sceliphron madraspatanum</name>
    <dbReference type="NCBI Taxonomy" id="2008740"/>
    <lineage>
        <taxon>Eukaryota</taxon>
        <taxon>Metazoa</taxon>
        <taxon>Ecdysozoa</taxon>
        <taxon>Arthropoda</taxon>
        <taxon>Hexapoda</taxon>
        <taxon>Insecta</taxon>
        <taxon>Pterygota</taxon>
        <taxon>Neoptera</taxon>
        <taxon>Endopterygota</taxon>
        <taxon>Hymenoptera</taxon>
        <taxon>Apocrita</taxon>
        <taxon>Aculeata</taxon>
        <taxon>Apoidea</taxon>
        <taxon>Sphecidae</taxon>
        <taxon>Sceliphrinae</taxon>
        <taxon>Sceliphrina</taxon>
        <taxon>Sceliphron</taxon>
    </lineage>
</organism>